<dbReference type="PIRSF" id="PIRSF001235">
    <property type="entry name" value="Amidase_carbamoylase"/>
    <property type="match status" value="1"/>
</dbReference>
<feature type="binding site" evidence="3">
    <location>
        <position position="192"/>
    </location>
    <ligand>
        <name>Zn(2+)</name>
        <dbReference type="ChEBI" id="CHEBI:29105"/>
        <label>1</label>
    </ligand>
</feature>
<evidence type="ECO:0000256" key="1">
    <source>
        <dbReference type="ARBA" id="ARBA00006153"/>
    </source>
</evidence>
<feature type="binding site" evidence="3">
    <location>
        <position position="85"/>
    </location>
    <ligand>
        <name>Zn(2+)</name>
        <dbReference type="ChEBI" id="CHEBI:29105"/>
        <label>1</label>
    </ligand>
</feature>
<dbReference type="Proteomes" id="UP000068164">
    <property type="component" value="Unassembled WGS sequence"/>
</dbReference>
<dbReference type="NCBIfam" id="TIGR01879">
    <property type="entry name" value="hydantase"/>
    <property type="match status" value="1"/>
</dbReference>
<feature type="binding site" evidence="3">
    <location>
        <position position="96"/>
    </location>
    <ligand>
        <name>Zn(2+)</name>
        <dbReference type="ChEBI" id="CHEBI:29105"/>
        <label>1</label>
    </ligand>
</feature>
<evidence type="ECO:0000313" key="5">
    <source>
        <dbReference type="EMBL" id="KWV53986.1"/>
    </source>
</evidence>
<dbReference type="Gene3D" id="3.40.630.10">
    <property type="entry name" value="Zn peptidases"/>
    <property type="match status" value="1"/>
</dbReference>
<feature type="binding site" evidence="3">
    <location>
        <position position="96"/>
    </location>
    <ligand>
        <name>Zn(2+)</name>
        <dbReference type="ChEBI" id="CHEBI:29105"/>
        <label>2</label>
    </ligand>
</feature>
<dbReference type="GO" id="GO:0016813">
    <property type="term" value="F:hydrolase activity, acting on carbon-nitrogen (but not peptide) bonds, in linear amidines"/>
    <property type="evidence" value="ECO:0007669"/>
    <property type="project" value="InterPro"/>
</dbReference>
<dbReference type="InterPro" id="IPR011650">
    <property type="entry name" value="Peptidase_M20_dimer"/>
</dbReference>
<dbReference type="Pfam" id="PF01546">
    <property type="entry name" value="Peptidase_M20"/>
    <property type="match status" value="1"/>
</dbReference>
<dbReference type="NCBIfam" id="NF006771">
    <property type="entry name" value="PRK09290.1-5"/>
    <property type="match status" value="1"/>
</dbReference>
<proteinExistence type="inferred from homology"/>
<dbReference type="CDD" id="cd03884">
    <property type="entry name" value="M20_bAS"/>
    <property type="match status" value="1"/>
</dbReference>
<dbReference type="InterPro" id="IPR002933">
    <property type="entry name" value="Peptidase_M20"/>
</dbReference>
<protein>
    <submittedName>
        <fullName evidence="5">Zn-dependent hydrolase</fullName>
    </submittedName>
</protein>
<comment type="cofactor">
    <cofactor evidence="3">
        <name>Zn(2+)</name>
        <dbReference type="ChEBI" id="CHEBI:29105"/>
    </cofactor>
    <text evidence="3">Binds 2 Zn(2+) ions per subunit.</text>
</comment>
<dbReference type="OrthoDB" id="9808195at2"/>
<dbReference type="RefSeq" id="WP_062369898.1">
    <property type="nucleotide sequence ID" value="NZ_LNCD01000063.1"/>
</dbReference>
<name>A0A109JS00_9HYPH</name>
<evidence type="ECO:0000259" key="4">
    <source>
        <dbReference type="Pfam" id="PF07687"/>
    </source>
</evidence>
<evidence type="ECO:0000313" key="6">
    <source>
        <dbReference type="Proteomes" id="UP000068164"/>
    </source>
</evidence>
<dbReference type="InterPro" id="IPR036264">
    <property type="entry name" value="Bact_exopeptidase_dim_dom"/>
</dbReference>
<comment type="caution">
    <text evidence="5">The sequence shown here is derived from an EMBL/GenBank/DDBJ whole genome shotgun (WGS) entry which is preliminary data.</text>
</comment>
<accession>A0A109JS00</accession>
<dbReference type="SUPFAM" id="SSF55031">
    <property type="entry name" value="Bacterial exopeptidase dimerisation domain"/>
    <property type="match status" value="1"/>
</dbReference>
<reference evidence="5 6" key="1">
    <citation type="submission" date="2015-11" db="EMBL/GenBank/DDBJ databases">
        <title>Draft Genome Sequence of the Strain BR 10423 (Rhizobium sp.) isolated from nodules of Mimosa pudica.</title>
        <authorList>
            <person name="Barauna A.C."/>
            <person name="Zilli J.E."/>
            <person name="Simoes-Araujo J.L."/>
            <person name="Reis V.M."/>
            <person name="James E.K."/>
            <person name="Reis F.B.Jr."/>
            <person name="Rouws L.F."/>
            <person name="Passos S.R."/>
            <person name="Gois S.R."/>
        </authorList>
    </citation>
    <scope>NUCLEOTIDE SEQUENCE [LARGE SCALE GENOMIC DNA]</scope>
    <source>
        <strain evidence="5 6">BR10423</strain>
    </source>
</reference>
<keyword evidence="3" id="KW-0479">Metal-binding</keyword>
<dbReference type="Gene3D" id="3.30.70.360">
    <property type="match status" value="1"/>
</dbReference>
<sequence>MTGSSVNEERLLGRLRELGSIGRDKDGRLVRLAASDADKDGRDRLIAWMQEAGLDVAVDRIGNIFGIWAPIQADDTAKPLMLGSHIDTVINAGVLDGCYGVLSGLEVVETLKSEGFNPSRPIAIAAFTNEEGVRYAPDMMGSLVHVGGLDADEALATVGTDGSVLGEELARIGYAGPHQPGFLQPHAYIELHIEQGPILEREETPVGAVENLQGISWQRVTIEGDANHAGTTPISMRRDAGLAAARVITFLRDRATASNTPTVATVGCMEFEPNAINVIPSKATFTVDLRDPDEEKLLAEEAALATYLDTIADDEQVTITTKCLARFQPVTFDSGIVAAVVEAATARGLKSKRMTSGAGHDAQMIARIAPSGMIFVPSIGGISHNPKEFTPDTDLVAGANVLLDVVRNLTAPEN</sequence>
<evidence type="ECO:0000256" key="3">
    <source>
        <dbReference type="PIRSR" id="PIRSR001235-1"/>
    </source>
</evidence>
<feature type="domain" description="Peptidase M20 dimerisation" evidence="4">
    <location>
        <begin position="213"/>
        <end position="312"/>
    </location>
</feature>
<organism evidence="5 6">
    <name type="scientific">Rhizobium altiplani</name>
    <dbReference type="NCBI Taxonomy" id="1864509"/>
    <lineage>
        <taxon>Bacteria</taxon>
        <taxon>Pseudomonadati</taxon>
        <taxon>Pseudomonadota</taxon>
        <taxon>Alphaproteobacteria</taxon>
        <taxon>Hyphomicrobiales</taxon>
        <taxon>Rhizobiaceae</taxon>
        <taxon>Rhizobium/Agrobacterium group</taxon>
        <taxon>Rhizobium</taxon>
    </lineage>
</organism>
<dbReference type="GO" id="GO:0046872">
    <property type="term" value="F:metal ion binding"/>
    <property type="evidence" value="ECO:0007669"/>
    <property type="project" value="UniProtKB-KW"/>
</dbReference>
<keyword evidence="3" id="KW-0862">Zinc</keyword>
<dbReference type="EMBL" id="LNCD01000063">
    <property type="protein sequence ID" value="KWV53986.1"/>
    <property type="molecule type" value="Genomic_DNA"/>
</dbReference>
<comment type="similarity">
    <text evidence="1">Belongs to the peptidase M20 family.</text>
</comment>
<dbReference type="AlphaFoldDB" id="A0A109JS00"/>
<feature type="binding site" evidence="3">
    <location>
        <position position="384"/>
    </location>
    <ligand>
        <name>Zn(2+)</name>
        <dbReference type="ChEBI" id="CHEBI:29105"/>
        <label>2</label>
    </ligand>
</feature>
<dbReference type="PANTHER" id="PTHR32494:SF5">
    <property type="entry name" value="ALLANTOATE AMIDOHYDROLASE"/>
    <property type="match status" value="1"/>
</dbReference>
<dbReference type="PANTHER" id="PTHR32494">
    <property type="entry name" value="ALLANTOATE DEIMINASE-RELATED"/>
    <property type="match status" value="1"/>
</dbReference>
<dbReference type="Pfam" id="PF07687">
    <property type="entry name" value="M20_dimer"/>
    <property type="match status" value="1"/>
</dbReference>
<gene>
    <name evidence="5" type="ORF">AS026_02960</name>
</gene>
<keyword evidence="6" id="KW-1185">Reference proteome</keyword>
<dbReference type="SUPFAM" id="SSF53187">
    <property type="entry name" value="Zn-dependent exopeptidases"/>
    <property type="match status" value="1"/>
</dbReference>
<evidence type="ECO:0000256" key="2">
    <source>
        <dbReference type="ARBA" id="ARBA00022801"/>
    </source>
</evidence>
<dbReference type="InterPro" id="IPR010158">
    <property type="entry name" value="Amidase_Cbmase"/>
</dbReference>
<keyword evidence="2 5" id="KW-0378">Hydrolase</keyword>
<feature type="binding site" evidence="3">
    <location>
        <position position="131"/>
    </location>
    <ligand>
        <name>Zn(2+)</name>
        <dbReference type="ChEBI" id="CHEBI:29105"/>
        <label>2</label>
    </ligand>
</feature>